<dbReference type="GO" id="GO:0003677">
    <property type="term" value="F:DNA binding"/>
    <property type="evidence" value="ECO:0007669"/>
    <property type="project" value="UniProtKB-KW"/>
</dbReference>
<dbReference type="CDD" id="cd07377">
    <property type="entry name" value="WHTH_GntR"/>
    <property type="match status" value="1"/>
</dbReference>
<name>A0A447N576_SALET</name>
<reference evidence="7 8" key="1">
    <citation type="submission" date="2018-12" db="EMBL/GenBank/DDBJ databases">
        <authorList>
            <consortium name="Pathogen Informatics"/>
        </authorList>
    </citation>
    <scope>NUCLEOTIDE SEQUENCE [LARGE SCALE GENOMIC DNA]</scope>
    <source>
        <strain evidence="7 8">NCTC129</strain>
    </source>
</reference>
<dbReference type="Pfam" id="PF00392">
    <property type="entry name" value="GntR"/>
    <property type="match status" value="1"/>
</dbReference>
<feature type="domain" description="HTH gntR-type" evidence="6">
    <location>
        <begin position="1"/>
        <end position="69"/>
    </location>
</feature>
<dbReference type="InterPro" id="IPR036388">
    <property type="entry name" value="WH-like_DNA-bd_sf"/>
</dbReference>
<dbReference type="Proteomes" id="UP000282086">
    <property type="component" value="Chromosome"/>
</dbReference>
<dbReference type="PANTHER" id="PTHR46577">
    <property type="entry name" value="HTH-TYPE TRANSCRIPTIONAL REGULATORY PROTEIN GABR"/>
    <property type="match status" value="1"/>
</dbReference>
<keyword evidence="2" id="KW-0663">Pyridoxal phosphate</keyword>
<comment type="similarity">
    <text evidence="1">In the C-terminal section; belongs to the class-I pyridoxal-phosphate-dependent aminotransferase family.</text>
</comment>
<dbReference type="InterPro" id="IPR051446">
    <property type="entry name" value="HTH_trans_reg/aminotransferase"/>
</dbReference>
<dbReference type="EMBL" id="LR134140">
    <property type="protein sequence ID" value="VDZ98448.1"/>
    <property type="molecule type" value="Genomic_DNA"/>
</dbReference>
<evidence type="ECO:0000256" key="2">
    <source>
        <dbReference type="ARBA" id="ARBA00022898"/>
    </source>
</evidence>
<evidence type="ECO:0000256" key="5">
    <source>
        <dbReference type="ARBA" id="ARBA00023163"/>
    </source>
</evidence>
<dbReference type="PANTHER" id="PTHR46577:SF1">
    <property type="entry name" value="HTH-TYPE TRANSCRIPTIONAL REGULATORY PROTEIN GABR"/>
    <property type="match status" value="1"/>
</dbReference>
<keyword evidence="5" id="KW-0804">Transcription</keyword>
<evidence type="ECO:0000256" key="4">
    <source>
        <dbReference type="ARBA" id="ARBA00023125"/>
    </source>
</evidence>
<proteinExistence type="inferred from homology"/>
<dbReference type="InterPro" id="IPR004839">
    <property type="entry name" value="Aminotransferase_I/II_large"/>
</dbReference>
<dbReference type="GO" id="GO:0003700">
    <property type="term" value="F:DNA-binding transcription factor activity"/>
    <property type="evidence" value="ECO:0007669"/>
    <property type="project" value="InterPro"/>
</dbReference>
<keyword evidence="4" id="KW-0238">DNA-binding</keyword>
<evidence type="ECO:0000259" key="6">
    <source>
        <dbReference type="PROSITE" id="PS50949"/>
    </source>
</evidence>
<dbReference type="CDD" id="cd00609">
    <property type="entry name" value="AAT_like"/>
    <property type="match status" value="1"/>
</dbReference>
<dbReference type="GO" id="GO:0030170">
    <property type="term" value="F:pyridoxal phosphate binding"/>
    <property type="evidence" value="ECO:0007669"/>
    <property type="project" value="InterPro"/>
</dbReference>
<dbReference type="InterPro" id="IPR036390">
    <property type="entry name" value="WH_DNA-bd_sf"/>
</dbReference>
<dbReference type="AlphaFoldDB" id="A0A447N576"/>
<dbReference type="Gene3D" id="1.10.10.10">
    <property type="entry name" value="Winged helix-like DNA-binding domain superfamily/Winged helix DNA-binding domain"/>
    <property type="match status" value="1"/>
</dbReference>
<protein>
    <submittedName>
        <fullName evidence="7">DeoR family transcriptional regulator</fullName>
    </submittedName>
</protein>
<dbReference type="SMART" id="SM00345">
    <property type="entry name" value="HTH_GNTR"/>
    <property type="match status" value="1"/>
</dbReference>
<dbReference type="InterPro" id="IPR015424">
    <property type="entry name" value="PyrdxlP-dep_Trfase"/>
</dbReference>
<accession>A0A447N576</accession>
<dbReference type="PROSITE" id="PS50949">
    <property type="entry name" value="HTH_GNTR"/>
    <property type="match status" value="1"/>
</dbReference>
<evidence type="ECO:0000313" key="8">
    <source>
        <dbReference type="Proteomes" id="UP000282086"/>
    </source>
</evidence>
<organism evidence="7 8">
    <name type="scientific">Salmonella enterica I</name>
    <dbReference type="NCBI Taxonomy" id="59201"/>
    <lineage>
        <taxon>Bacteria</taxon>
        <taxon>Pseudomonadati</taxon>
        <taxon>Pseudomonadota</taxon>
        <taxon>Gammaproteobacteria</taxon>
        <taxon>Enterobacterales</taxon>
        <taxon>Enterobacteriaceae</taxon>
        <taxon>Salmonella</taxon>
    </lineage>
</organism>
<gene>
    <name evidence="7" type="primary">gabR</name>
    <name evidence="7" type="ORF">NCTC129_04718</name>
</gene>
<dbReference type="Gene3D" id="3.40.640.10">
    <property type="entry name" value="Type I PLP-dependent aspartate aminotransferase-like (Major domain)"/>
    <property type="match status" value="1"/>
</dbReference>
<dbReference type="InterPro" id="IPR015421">
    <property type="entry name" value="PyrdxlP-dep_Trfase_major"/>
</dbReference>
<dbReference type="SUPFAM" id="SSF46785">
    <property type="entry name" value="Winged helix' DNA-binding domain"/>
    <property type="match status" value="1"/>
</dbReference>
<dbReference type="PRINTS" id="PR00035">
    <property type="entry name" value="HTHGNTR"/>
</dbReference>
<dbReference type="SUPFAM" id="SSF53383">
    <property type="entry name" value="PLP-dependent transferases"/>
    <property type="match status" value="1"/>
</dbReference>
<sequence>MPRYQHIARQLKTAIEQGELAPGTRLPSSRTWAQELGVSRATVENAYGELVAQGWLERRGQAGTFVSNALRFETAPPIPAVFAGESPEPKPFQMGLPALDLFPREKWARVMGRRLRTQTRFDLALGDVCGEVILRQAIVDYLRVSRSIECLPEQVFITSGYADSMRLILRTLSVPGDSMWVEDPGFPLIRPVITQEGITLAPIPVDADGLNVAAGMRDCPQGRFALVTPAHQSPLGVALSLTRRRQLLAWAANVQAWIIEDDYDSEFRYHGKPLPPLKSLDAPQRVIYAGTFSKSLFPALRTAWLVVPIKQIEHFRQQASLMPCSVPLLWQHTLADFIRDGHFWRHLKKMRQHYAQRRLWIEEALAEQGFVVTLQKGGIQLVIEVEGDDKAQVAKANQAGLAVQALSRWRVVSSRKGGHFTVVYQYYFRRHGETGRMAASTGDTVTVSPNSATWACGNDAGPIKYVAIRQRTSLATQAKQRSDKNPYRCGGSYATPGFFTHKRIRAPHRITGGLFYASTTLHPRPGLFQQRLCFTSRSLGFVFRIASPGFKDIFQTVG</sequence>
<dbReference type="InterPro" id="IPR000524">
    <property type="entry name" value="Tscrpt_reg_HTH_GntR"/>
</dbReference>
<evidence type="ECO:0000256" key="3">
    <source>
        <dbReference type="ARBA" id="ARBA00023015"/>
    </source>
</evidence>
<evidence type="ECO:0000313" key="7">
    <source>
        <dbReference type="EMBL" id="VDZ98448.1"/>
    </source>
</evidence>
<keyword evidence="3" id="KW-0805">Transcription regulation</keyword>
<dbReference type="Pfam" id="PF00155">
    <property type="entry name" value="Aminotran_1_2"/>
    <property type="match status" value="1"/>
</dbReference>
<evidence type="ECO:0000256" key="1">
    <source>
        <dbReference type="ARBA" id="ARBA00005384"/>
    </source>
</evidence>